<evidence type="ECO:0000256" key="3">
    <source>
        <dbReference type="ARBA" id="ARBA00023242"/>
    </source>
</evidence>
<keyword evidence="2" id="KW-0227">DNA damage</keyword>
<evidence type="ECO:0000256" key="2">
    <source>
        <dbReference type="ARBA" id="ARBA00022763"/>
    </source>
</evidence>
<dbReference type="GO" id="GO:0003684">
    <property type="term" value="F:damaged DNA binding"/>
    <property type="evidence" value="ECO:0007669"/>
    <property type="project" value="TreeGrafter"/>
</dbReference>
<gene>
    <name evidence="5" type="primary">ORF20169</name>
</gene>
<evidence type="ECO:0000256" key="1">
    <source>
        <dbReference type="ARBA" id="ARBA00004123"/>
    </source>
</evidence>
<reference evidence="5" key="1">
    <citation type="submission" date="2014-12" db="EMBL/GenBank/DDBJ databases">
        <title>Insight into the proteome of Arion vulgaris.</title>
        <authorList>
            <person name="Aradska J."/>
            <person name="Bulat T."/>
            <person name="Smidak R."/>
            <person name="Sarate P."/>
            <person name="Gangsoo J."/>
            <person name="Sialana F."/>
            <person name="Bilban M."/>
            <person name="Lubec G."/>
        </authorList>
    </citation>
    <scope>NUCLEOTIDE SEQUENCE</scope>
    <source>
        <tissue evidence="5">Skin</tissue>
    </source>
</reference>
<dbReference type="PANTHER" id="PTHR15107">
    <property type="entry name" value="RETINOBLASTOMA BINDING PROTEIN 8"/>
    <property type="match status" value="1"/>
</dbReference>
<dbReference type="GO" id="GO:0005634">
    <property type="term" value="C:nucleus"/>
    <property type="evidence" value="ECO:0007669"/>
    <property type="project" value="UniProtKB-SubCell"/>
</dbReference>
<sequence>MQQISFRIIMQTVDSGETILDVDKSVPNNSNPHLDFGDSTCVSDMHQNSPPPQTILDSFDRAPEIEKHEFPHVEVVRKKSERNKLEGFSCKQCYEYYKNCGLSEDALKIKKNECSRHRERYRAPETPEHFWSLGFPDTPEMIERRQKYHPVESPVAANRAPRRRRCLEKKF</sequence>
<dbReference type="GO" id="GO:0010792">
    <property type="term" value="P:DNA double-strand break processing involved in repair via single-strand annealing"/>
    <property type="evidence" value="ECO:0007669"/>
    <property type="project" value="TreeGrafter"/>
</dbReference>
<name>A0A0B6YB58_9EUPU</name>
<keyword evidence="3" id="KW-0539">Nucleus</keyword>
<dbReference type="Pfam" id="PF08573">
    <property type="entry name" value="SAE2"/>
    <property type="match status" value="1"/>
</dbReference>
<evidence type="ECO:0000313" key="5">
    <source>
        <dbReference type="EMBL" id="CEK53399.1"/>
    </source>
</evidence>
<feature type="domain" description="DNA endonuclease activator Ctp1 C-terminal" evidence="4">
    <location>
        <begin position="104"/>
        <end position="140"/>
    </location>
</feature>
<organism evidence="5">
    <name type="scientific">Arion vulgaris</name>
    <dbReference type="NCBI Taxonomy" id="1028688"/>
    <lineage>
        <taxon>Eukaryota</taxon>
        <taxon>Metazoa</taxon>
        <taxon>Spiralia</taxon>
        <taxon>Lophotrochozoa</taxon>
        <taxon>Mollusca</taxon>
        <taxon>Gastropoda</taxon>
        <taxon>Heterobranchia</taxon>
        <taxon>Euthyneura</taxon>
        <taxon>Panpulmonata</taxon>
        <taxon>Eupulmonata</taxon>
        <taxon>Stylommatophora</taxon>
        <taxon>Helicina</taxon>
        <taxon>Arionoidea</taxon>
        <taxon>Arionidae</taxon>
        <taxon>Arion</taxon>
    </lineage>
</organism>
<evidence type="ECO:0000259" key="4">
    <source>
        <dbReference type="Pfam" id="PF08573"/>
    </source>
</evidence>
<dbReference type="InterPro" id="IPR033316">
    <property type="entry name" value="RBBP8-like"/>
</dbReference>
<proteinExistence type="predicted"/>
<accession>A0A0B6YB58</accession>
<dbReference type="AlphaFoldDB" id="A0A0B6YB58"/>
<dbReference type="EMBL" id="HACG01006534">
    <property type="protein sequence ID" value="CEK53399.1"/>
    <property type="molecule type" value="Transcribed_RNA"/>
</dbReference>
<comment type="subcellular location">
    <subcellularLocation>
        <location evidence="1">Nucleus</location>
    </subcellularLocation>
</comment>
<dbReference type="InterPro" id="IPR013882">
    <property type="entry name" value="Ctp1_C"/>
</dbReference>
<dbReference type="PANTHER" id="PTHR15107:SF0">
    <property type="entry name" value="DNA ENDONUCLEASE ACTIVATOR CTP1 C-TERMINAL DOMAIN-CONTAINING PROTEIN"/>
    <property type="match status" value="1"/>
</dbReference>
<protein>
    <recommendedName>
        <fullName evidence="4">DNA endonuclease activator Ctp1 C-terminal domain-containing protein</fullName>
    </recommendedName>
</protein>